<dbReference type="InterPro" id="IPR005312">
    <property type="entry name" value="DUF1759"/>
</dbReference>
<name>E3NH16_CAERE</name>
<dbReference type="EMBL" id="DS268664">
    <property type="protein sequence ID" value="EFO97555.1"/>
    <property type="molecule type" value="Genomic_DNA"/>
</dbReference>
<feature type="compositionally biased region" description="Polar residues" evidence="1">
    <location>
        <begin position="183"/>
        <end position="209"/>
    </location>
</feature>
<feature type="compositionally biased region" description="Polar residues" evidence="1">
    <location>
        <begin position="581"/>
        <end position="591"/>
    </location>
</feature>
<dbReference type="OMA" id="KACESIH"/>
<dbReference type="HOGENOM" id="CLU_476704_0_0_1"/>
<evidence type="ECO:0000256" key="1">
    <source>
        <dbReference type="SAM" id="MobiDB-lite"/>
    </source>
</evidence>
<dbReference type="Proteomes" id="UP000008281">
    <property type="component" value="Unassembled WGS sequence"/>
</dbReference>
<protein>
    <submittedName>
        <fullName evidence="2">Uncharacterized protein</fullName>
    </submittedName>
</protein>
<gene>
    <name evidence="2" type="ORF">CRE_12313</name>
</gene>
<proteinExistence type="predicted"/>
<feature type="compositionally biased region" description="Low complexity" evidence="1">
    <location>
        <begin position="611"/>
        <end position="620"/>
    </location>
</feature>
<feature type="compositionally biased region" description="Polar residues" evidence="1">
    <location>
        <begin position="365"/>
        <end position="380"/>
    </location>
</feature>
<feature type="compositionally biased region" description="Basic and acidic residues" evidence="1">
    <location>
        <begin position="172"/>
        <end position="182"/>
    </location>
</feature>
<feature type="region of interest" description="Disordered" evidence="1">
    <location>
        <begin position="570"/>
        <end position="620"/>
    </location>
</feature>
<feature type="region of interest" description="Disordered" evidence="1">
    <location>
        <begin position="172"/>
        <end position="209"/>
    </location>
</feature>
<dbReference type="AlphaFoldDB" id="E3NH16"/>
<dbReference type="PANTHER" id="PTHR22954:SF3">
    <property type="entry name" value="PROTEIN CBG08539"/>
    <property type="match status" value="1"/>
</dbReference>
<dbReference type="InParanoid" id="E3NH16"/>
<organism evidence="3">
    <name type="scientific">Caenorhabditis remanei</name>
    <name type="common">Caenorhabditis vulgaris</name>
    <dbReference type="NCBI Taxonomy" id="31234"/>
    <lineage>
        <taxon>Eukaryota</taxon>
        <taxon>Metazoa</taxon>
        <taxon>Ecdysozoa</taxon>
        <taxon>Nematoda</taxon>
        <taxon>Chromadorea</taxon>
        <taxon>Rhabditida</taxon>
        <taxon>Rhabditina</taxon>
        <taxon>Rhabditomorpha</taxon>
        <taxon>Rhabditoidea</taxon>
        <taxon>Rhabditidae</taxon>
        <taxon>Peloderinae</taxon>
        <taxon>Caenorhabditis</taxon>
    </lineage>
</organism>
<feature type="compositionally biased region" description="Polar residues" evidence="1">
    <location>
        <begin position="325"/>
        <end position="347"/>
    </location>
</feature>
<feature type="compositionally biased region" description="Basic and acidic residues" evidence="1">
    <location>
        <begin position="306"/>
        <end position="323"/>
    </location>
</feature>
<keyword evidence="3" id="KW-1185">Reference proteome</keyword>
<dbReference type="OrthoDB" id="5865523at2759"/>
<evidence type="ECO:0000313" key="3">
    <source>
        <dbReference type="Proteomes" id="UP000008281"/>
    </source>
</evidence>
<dbReference type="Pfam" id="PF03564">
    <property type="entry name" value="DUF1759"/>
    <property type="match status" value="1"/>
</dbReference>
<feature type="region of interest" description="Disordered" evidence="1">
    <location>
        <begin position="301"/>
        <end position="380"/>
    </location>
</feature>
<reference evidence="2" key="1">
    <citation type="submission" date="2007-07" db="EMBL/GenBank/DDBJ databases">
        <title>PCAP assembly of the Caenorhabditis remanei genome.</title>
        <authorList>
            <consortium name="The Caenorhabditis remanei Sequencing Consortium"/>
            <person name="Wilson R.K."/>
        </authorList>
    </citation>
    <scope>NUCLEOTIDE SEQUENCE [LARGE SCALE GENOMIC DNA]</scope>
    <source>
        <strain evidence="2">PB4641</strain>
    </source>
</reference>
<accession>E3NH16</accession>
<dbReference type="PANTHER" id="PTHR22954">
    <property type="entry name" value="RETROVIRAL PROTEASE-RELATED"/>
    <property type="match status" value="1"/>
</dbReference>
<sequence length="620" mass="69327">MANKNKKKTEQKKEKSEQWSPVTMKTIKWSITRELTRTRTLVSLANRALALERNTNNITVLDGYLAQLRNQLVLIEDLPENAIDLLKTNNKLCTQNVFEANRAQISDHLADRGHEGLVNQMITLIGDVTTTVNNFRSGRVSAIPGTPPPPPSDVLAPGNAHTTDGIAPRRAHPEQHIPERSVQKTINQSDQLDPGFESNSGRHLPSSTKACESIHSSDFSAHPRSNILNRGSSEASQDIAEFADDLAVRIGTIEHTQTLLLDSSATANRAVKNLQGNMQAIQESMQKMQEMMYQVVNRQPTWQTAPDKKQESEPATTSKDKQVPEPSTSLSETPILRQSSSMKQENSSPPPPVVTPRNDAVDSPSFRQNPPGSQESSSPLITNNTVYTAMNTIPVFDGKPAEYSMFMQLFNALVHENDEIPVTLKHALLMKLLSGEAKSMLQSVTLSEEDYYVLRDSLERQYNREKDTKQNLIHQLNKLSFSEDCFEDMEKDLNKYCILAYSLRSKGCRLDDSFFINSFIGKLPQQVMGTVFKKHHQKDRTFQELVGIAYKTISEKRALDQALKMKRGRITTNEVHDDRYPSTSQSRNSSHLPPDSNKGKMTVGHNKALVSSSDSNSSSD</sequence>
<evidence type="ECO:0000313" key="2">
    <source>
        <dbReference type="EMBL" id="EFO97555.1"/>
    </source>
</evidence>